<accession>A0ACD4NNB7</accession>
<evidence type="ECO:0000313" key="1">
    <source>
        <dbReference type="EMBL" id="WAJ28234.1"/>
    </source>
</evidence>
<keyword evidence="1" id="KW-0503">Monooxygenase</keyword>
<name>A0ACD4NNB7_9HYPH</name>
<sequence length="245" mass="26531">MTTTIGAAIRSMALAGTAAILLTPSLNGPASAQDAAPAPVEFHATISVKPEAMDGFLAVMRENARASRAEEGNVSFDVYGREEGGNELFLMERWADRAAVEAHGRTPHLQAVVARVDGDLAAAPQEQPLVRLSPMAPEKPIANPAATRNVAVTIHVKPEMRERFQATLLDVVEPSRAAPGNLAFDVYHHADDENAFFIMERWTSVAEHEAHLEQPYNEPLNAIFEESLAQPLGEGRRLLKDLAPS</sequence>
<gene>
    <name evidence="1" type="ORF">OXU80_26010</name>
</gene>
<evidence type="ECO:0000313" key="2">
    <source>
        <dbReference type="Proteomes" id="UP001163223"/>
    </source>
</evidence>
<organism evidence="1 2">
    <name type="scientific">Antarcticirhabdus aurantiaca</name>
    <dbReference type="NCBI Taxonomy" id="2606717"/>
    <lineage>
        <taxon>Bacteria</taxon>
        <taxon>Pseudomonadati</taxon>
        <taxon>Pseudomonadota</taxon>
        <taxon>Alphaproteobacteria</taxon>
        <taxon>Hyphomicrobiales</taxon>
        <taxon>Aurantimonadaceae</taxon>
        <taxon>Antarcticirhabdus</taxon>
    </lineage>
</organism>
<reference evidence="1" key="1">
    <citation type="submission" date="2022-11" db="EMBL/GenBank/DDBJ databases">
        <title>beta-Carotene-producing bacterium, Jeongeuplla avenae sp. nov., alleviates the salt stress of Arabidopsis seedlings.</title>
        <authorList>
            <person name="Jiang L."/>
            <person name="Lee J."/>
        </authorList>
    </citation>
    <scope>NUCLEOTIDE SEQUENCE</scope>
    <source>
        <strain evidence="1">DY_R2A_6</strain>
    </source>
</reference>
<dbReference type="Proteomes" id="UP001163223">
    <property type="component" value="Chromosome"/>
</dbReference>
<proteinExistence type="predicted"/>
<protein>
    <submittedName>
        <fullName evidence="1">Quinol monooxygenase</fullName>
    </submittedName>
</protein>
<keyword evidence="1" id="KW-0560">Oxidoreductase</keyword>
<keyword evidence="2" id="KW-1185">Reference proteome</keyword>
<dbReference type="EMBL" id="CP113520">
    <property type="protein sequence ID" value="WAJ28234.1"/>
    <property type="molecule type" value="Genomic_DNA"/>
</dbReference>